<evidence type="ECO:0000259" key="2">
    <source>
        <dbReference type="Pfam" id="PF01138"/>
    </source>
</evidence>
<evidence type="ECO:0000313" key="3">
    <source>
        <dbReference type="EMBL" id="GAG51174.1"/>
    </source>
</evidence>
<dbReference type="PANTHER" id="PTHR11252">
    <property type="entry name" value="POLYRIBONUCLEOTIDE NUCLEOTIDYLTRANSFERASE"/>
    <property type="match status" value="1"/>
</dbReference>
<dbReference type="InterPro" id="IPR001247">
    <property type="entry name" value="ExoRNase_PH_dom1"/>
</dbReference>
<dbReference type="EMBL" id="BARS01056051">
    <property type="protein sequence ID" value="GAG51174.1"/>
    <property type="molecule type" value="Genomic_DNA"/>
</dbReference>
<dbReference type="AlphaFoldDB" id="X0Y5E8"/>
<dbReference type="GO" id="GO:0003723">
    <property type="term" value="F:RNA binding"/>
    <property type="evidence" value="ECO:0007669"/>
    <property type="project" value="UniProtKB-KW"/>
</dbReference>
<organism evidence="3">
    <name type="scientific">marine sediment metagenome</name>
    <dbReference type="NCBI Taxonomy" id="412755"/>
    <lineage>
        <taxon>unclassified sequences</taxon>
        <taxon>metagenomes</taxon>
        <taxon>ecological metagenomes</taxon>
    </lineage>
</organism>
<dbReference type="GO" id="GO:0005829">
    <property type="term" value="C:cytosol"/>
    <property type="evidence" value="ECO:0007669"/>
    <property type="project" value="TreeGrafter"/>
</dbReference>
<dbReference type="PANTHER" id="PTHR11252:SF0">
    <property type="entry name" value="POLYRIBONUCLEOTIDE NUCLEOTIDYLTRANSFERASE 1, MITOCHONDRIAL"/>
    <property type="match status" value="1"/>
</dbReference>
<protein>
    <recommendedName>
        <fullName evidence="2">Exoribonuclease phosphorolytic domain-containing protein</fullName>
    </recommendedName>
</protein>
<dbReference type="GO" id="GO:0004654">
    <property type="term" value="F:polyribonucleotide nucleotidyltransferase activity"/>
    <property type="evidence" value="ECO:0007669"/>
    <property type="project" value="InterPro"/>
</dbReference>
<feature type="non-terminal residue" evidence="3">
    <location>
        <position position="117"/>
    </location>
</feature>
<accession>X0Y5E8</accession>
<name>X0Y5E8_9ZZZZ</name>
<evidence type="ECO:0000256" key="1">
    <source>
        <dbReference type="ARBA" id="ARBA00022884"/>
    </source>
</evidence>
<dbReference type="SUPFAM" id="SSF54211">
    <property type="entry name" value="Ribosomal protein S5 domain 2-like"/>
    <property type="match status" value="1"/>
</dbReference>
<proteinExistence type="predicted"/>
<gene>
    <name evidence="3" type="ORF">S01H1_82645</name>
</gene>
<dbReference type="InterPro" id="IPR020568">
    <property type="entry name" value="Ribosomal_Su5_D2-typ_SF"/>
</dbReference>
<dbReference type="InterPro" id="IPR012162">
    <property type="entry name" value="PNPase"/>
</dbReference>
<reference evidence="3" key="1">
    <citation type="journal article" date="2014" name="Front. Microbiol.">
        <title>High frequency of phylogenetically diverse reductive dehalogenase-homologous genes in deep subseafloor sedimentary metagenomes.</title>
        <authorList>
            <person name="Kawai M."/>
            <person name="Futagami T."/>
            <person name="Toyoda A."/>
            <person name="Takaki Y."/>
            <person name="Nishi S."/>
            <person name="Hori S."/>
            <person name="Arai W."/>
            <person name="Tsubouchi T."/>
            <person name="Morono Y."/>
            <person name="Uchiyama I."/>
            <person name="Ito T."/>
            <person name="Fujiyama A."/>
            <person name="Inagaki F."/>
            <person name="Takami H."/>
        </authorList>
    </citation>
    <scope>NUCLEOTIDE SEQUENCE</scope>
    <source>
        <strain evidence="3">Expedition CK06-06</strain>
    </source>
</reference>
<keyword evidence="1" id="KW-0694">RNA-binding</keyword>
<dbReference type="InterPro" id="IPR027408">
    <property type="entry name" value="PNPase/RNase_PH_dom_sf"/>
</dbReference>
<comment type="caution">
    <text evidence="3">The sequence shown here is derived from an EMBL/GenBank/DDBJ whole genome shotgun (WGS) entry which is preliminary data.</text>
</comment>
<dbReference type="Gene3D" id="3.30.230.70">
    <property type="entry name" value="GHMP Kinase, N-terminal domain"/>
    <property type="match status" value="1"/>
</dbReference>
<dbReference type="GO" id="GO:0000175">
    <property type="term" value="F:3'-5'-RNA exonuclease activity"/>
    <property type="evidence" value="ECO:0007669"/>
    <property type="project" value="TreeGrafter"/>
</dbReference>
<feature type="domain" description="Exoribonuclease phosphorolytic" evidence="2">
    <location>
        <begin position="12"/>
        <end position="117"/>
    </location>
</feature>
<dbReference type="GO" id="GO:0006402">
    <property type="term" value="P:mRNA catabolic process"/>
    <property type="evidence" value="ECO:0007669"/>
    <property type="project" value="InterPro"/>
</dbReference>
<sequence length="117" mass="12939">MAVVRIEREIAGRTLSIETGKVARQAHGSVVVQYGDTVVLVAATRANPREGIDFFPLTVEYREMTYAAGKIPGGFFKREGRPSAKETLTCRMIDRPVRPLFPDGYKDEVQVVAIVLS</sequence>
<dbReference type="Pfam" id="PF01138">
    <property type="entry name" value="RNase_PH"/>
    <property type="match status" value="1"/>
</dbReference>